<dbReference type="Proteomes" id="UP000252554">
    <property type="component" value="Unassembled WGS sequence"/>
</dbReference>
<protein>
    <submittedName>
        <fullName evidence="3">Uncharacterized protein</fullName>
    </submittedName>
</protein>
<evidence type="ECO:0000313" key="5">
    <source>
        <dbReference type="Proteomes" id="UP000683436"/>
    </source>
</evidence>
<evidence type="ECO:0000313" key="3">
    <source>
        <dbReference type="EMBL" id="RBA57484.1"/>
    </source>
</evidence>
<dbReference type="RefSeq" id="WP_128120598.1">
    <property type="nucleotide sequence ID" value="NZ_CP076683.1"/>
</dbReference>
<dbReference type="AlphaFoldDB" id="A0A365PTU8"/>
<dbReference type="EMBL" id="CP076683">
    <property type="protein sequence ID" value="QWV16317.1"/>
    <property type="molecule type" value="Genomic_DNA"/>
</dbReference>
<evidence type="ECO:0000313" key="4">
    <source>
        <dbReference type="Proteomes" id="UP000252554"/>
    </source>
</evidence>
<feature type="region of interest" description="Disordered" evidence="1">
    <location>
        <begin position="1"/>
        <end position="66"/>
    </location>
</feature>
<reference evidence="2 5" key="2">
    <citation type="submission" date="2021-06" db="EMBL/GenBank/DDBJ databases">
        <title>Microbial metabolic specificity influences pelagic lipid remineralization.</title>
        <authorList>
            <person name="Behrendt L."/>
            <person name="Hunter J.E."/>
            <person name="Alcolombri U."/>
            <person name="Smriga S."/>
            <person name="Mincer T."/>
            <person name="Lowenstein D.P."/>
            <person name="Peaudecerf F.J."/>
            <person name="Fernandez V.I."/>
            <person name="Fredricks H."/>
            <person name="Almblad H."/>
            <person name="Harrison J.J."/>
            <person name="Stocker R."/>
            <person name="Van Mooy B.A.S."/>
        </authorList>
    </citation>
    <scope>NUCLEOTIDE SEQUENCE [LARGE SCALE GENOMIC DNA]</scope>
    <source>
        <strain evidence="2 5">A252</strain>
    </source>
</reference>
<reference evidence="3 4" key="1">
    <citation type="submission" date="2018-06" db="EMBL/GenBank/DDBJ databases">
        <title>Whole genome sequencing of four bacterial strains from South Shetland trench revealing bio-synthetic gene clusters.</title>
        <authorList>
            <person name="Abdel-Mageed W.M."/>
            <person name="Lehri B."/>
            <person name="Jarmusch S.A."/>
            <person name="Miranda K."/>
            <person name="Goodfellow M."/>
            <person name="Jaspars M."/>
            <person name="Karlyshev A.V."/>
        </authorList>
    </citation>
    <scope>NUCLEOTIDE SEQUENCE [LARGE SCALE GENOMIC DNA]</scope>
    <source>
        <strain evidence="3 4">SST2</strain>
    </source>
</reference>
<proteinExistence type="predicted"/>
<name>A0A365PTU8_9GAMM</name>
<keyword evidence="5" id="KW-1185">Reference proteome</keyword>
<dbReference type="Proteomes" id="UP000683436">
    <property type="component" value="Chromosome"/>
</dbReference>
<evidence type="ECO:0000256" key="1">
    <source>
        <dbReference type="SAM" id="MobiDB-lite"/>
    </source>
</evidence>
<feature type="compositionally biased region" description="Acidic residues" evidence="1">
    <location>
        <begin position="43"/>
        <end position="66"/>
    </location>
</feature>
<gene>
    <name evidence="3" type="ORF">DQ403_12690</name>
    <name evidence="2" type="ORF">KQ248_17695</name>
</gene>
<accession>A0A365PTU8</accession>
<dbReference type="EMBL" id="QNTV01000008">
    <property type="protein sequence ID" value="RBA57484.1"/>
    <property type="molecule type" value="Genomic_DNA"/>
</dbReference>
<evidence type="ECO:0000313" key="2">
    <source>
        <dbReference type="EMBL" id="QWV16317.1"/>
    </source>
</evidence>
<sequence>MRDEMLDTQIDTGRMLAANDPSNDKPLPGDPDGASINDAPMSDPDETEISDDDIDMFEDDPSIPTE</sequence>
<organism evidence="3 4">
    <name type="scientific">Stutzerimonas zhaodongensis</name>
    <dbReference type="NCBI Taxonomy" id="1176257"/>
    <lineage>
        <taxon>Bacteria</taxon>
        <taxon>Pseudomonadati</taxon>
        <taxon>Pseudomonadota</taxon>
        <taxon>Gammaproteobacteria</taxon>
        <taxon>Pseudomonadales</taxon>
        <taxon>Pseudomonadaceae</taxon>
        <taxon>Stutzerimonas</taxon>
    </lineage>
</organism>